<dbReference type="SUPFAM" id="SSF53756">
    <property type="entry name" value="UDP-Glycosyltransferase/glycogen phosphorylase"/>
    <property type="match status" value="1"/>
</dbReference>
<evidence type="ECO:0000259" key="1">
    <source>
        <dbReference type="Pfam" id="PF00534"/>
    </source>
</evidence>
<organism evidence="3 4">
    <name type="scientific">Niallia taxi</name>
    <dbReference type="NCBI Taxonomy" id="2499688"/>
    <lineage>
        <taxon>Bacteria</taxon>
        <taxon>Bacillati</taxon>
        <taxon>Bacillota</taxon>
        <taxon>Bacilli</taxon>
        <taxon>Bacillales</taxon>
        <taxon>Bacillaceae</taxon>
        <taxon>Niallia</taxon>
    </lineage>
</organism>
<dbReference type="GeneID" id="87617700"/>
<feature type="domain" description="Glycosyltransferase subfamily 4-like N-terminal" evidence="2">
    <location>
        <begin position="14"/>
        <end position="207"/>
    </location>
</feature>
<reference evidence="3 4" key="1">
    <citation type="submission" date="2019-01" db="EMBL/GenBank/DDBJ databases">
        <title>Bacillus sp. M5HDSG1-1, whole genome shotgun sequence.</title>
        <authorList>
            <person name="Tuo L."/>
        </authorList>
    </citation>
    <scope>NUCLEOTIDE SEQUENCE [LARGE SCALE GENOMIC DNA]</scope>
    <source>
        <strain evidence="3 4">M5HDSG1-1</strain>
    </source>
</reference>
<gene>
    <name evidence="3" type="ORF">EM808_23825</name>
</gene>
<evidence type="ECO:0000313" key="3">
    <source>
        <dbReference type="EMBL" id="RVT57779.1"/>
    </source>
</evidence>
<evidence type="ECO:0000313" key="4">
    <source>
        <dbReference type="Proteomes" id="UP000288024"/>
    </source>
</evidence>
<comment type="caution">
    <text evidence="3">The sequence shown here is derived from an EMBL/GenBank/DDBJ whole genome shotgun (WGS) entry which is preliminary data.</text>
</comment>
<dbReference type="Gene3D" id="3.40.50.2000">
    <property type="entry name" value="Glycogen Phosphorylase B"/>
    <property type="match status" value="2"/>
</dbReference>
<dbReference type="InterPro" id="IPR001296">
    <property type="entry name" value="Glyco_trans_1"/>
</dbReference>
<dbReference type="AlphaFoldDB" id="A0A437K507"/>
<dbReference type="InterPro" id="IPR050194">
    <property type="entry name" value="Glycosyltransferase_grp1"/>
</dbReference>
<protein>
    <submittedName>
        <fullName evidence="3">Glycosyltransferase family 1 protein</fullName>
    </submittedName>
</protein>
<feature type="domain" description="Glycosyl transferase family 1" evidence="1">
    <location>
        <begin position="216"/>
        <end position="380"/>
    </location>
</feature>
<dbReference type="RefSeq" id="WP_127741539.1">
    <property type="nucleotide sequence ID" value="NZ_JASPBW010000006.1"/>
</dbReference>
<dbReference type="InterPro" id="IPR028098">
    <property type="entry name" value="Glyco_trans_4-like_N"/>
</dbReference>
<dbReference type="EMBL" id="RZTZ01000015">
    <property type="protein sequence ID" value="RVT57779.1"/>
    <property type="molecule type" value="Genomic_DNA"/>
</dbReference>
<name>A0A437K507_9BACI</name>
<keyword evidence="4" id="KW-1185">Reference proteome</keyword>
<keyword evidence="3" id="KW-0808">Transferase</keyword>
<evidence type="ECO:0000259" key="2">
    <source>
        <dbReference type="Pfam" id="PF13439"/>
    </source>
</evidence>
<dbReference type="Pfam" id="PF13439">
    <property type="entry name" value="Glyco_transf_4"/>
    <property type="match status" value="1"/>
</dbReference>
<dbReference type="GO" id="GO:0016757">
    <property type="term" value="F:glycosyltransferase activity"/>
    <property type="evidence" value="ECO:0007669"/>
    <property type="project" value="InterPro"/>
</dbReference>
<dbReference type="PANTHER" id="PTHR45947:SF3">
    <property type="entry name" value="SULFOQUINOVOSYL TRANSFERASE SQD2"/>
    <property type="match status" value="1"/>
</dbReference>
<proteinExistence type="predicted"/>
<dbReference type="PANTHER" id="PTHR45947">
    <property type="entry name" value="SULFOQUINOVOSYL TRANSFERASE SQD2"/>
    <property type="match status" value="1"/>
</dbReference>
<sequence>MKILLATYWIVPHVGGVWNYMNQLKRRLEALGHEVDLLGYGEMHRYTYFVSEEKKIFNDDLQEQINSRLQSMQHKPYMADPVVTYCEKHRIGYEIAISSLNLQKYDIIHTQDVFSATSFGNLKLSGPKLIATLHGSVAHEMKDHLLYEHVTATSQIGCTYFDELEYLGATAAEITIVANNWLKEILISEFHVPAEQMTVLHYGFDIEAFLNRIDPQDRSITKPLGKQVILFTGRLVALKGVHILIEALKQLKGSLSNWVCWIVGEGEKLNELKLQAANAGLEDMIVFFGKREDIPQLLSRADVYVLPSMIENQPLSVIEAQIVGKPCIVSDAGGLPEMITHGFTGLIVPKGNVEELRNSLYMLLVNKQYQTFLGVNAKQWGLKHWSLETGVENLLGIYRSATNL</sequence>
<dbReference type="CDD" id="cd03801">
    <property type="entry name" value="GT4_PimA-like"/>
    <property type="match status" value="1"/>
</dbReference>
<accession>A0A437K507</accession>
<dbReference type="Proteomes" id="UP000288024">
    <property type="component" value="Unassembled WGS sequence"/>
</dbReference>
<dbReference type="Pfam" id="PF00534">
    <property type="entry name" value="Glycos_transf_1"/>
    <property type="match status" value="1"/>
</dbReference>